<dbReference type="Gene3D" id="3.30.300.20">
    <property type="match status" value="1"/>
</dbReference>
<name>A0ABT6A244_9ACTN</name>
<dbReference type="InterPro" id="IPR019904">
    <property type="entry name" value="Peroxiredoxin_OsmC"/>
</dbReference>
<sequence>MATTRTAHTVWEGNLLQGSGVVSFDSSGIGQQPVSWPSRAEQANGKTSPEELIAAAHSSCYSMALSHGLAGAGTPPTTLETRADVTFQPGEGITGIHLTVEGTVPGIDEAAFLAAAEDAKKNCPVSQALTGTTITLTAKLA</sequence>
<dbReference type="InterPro" id="IPR036102">
    <property type="entry name" value="OsmC/Ohrsf"/>
</dbReference>
<protein>
    <submittedName>
        <fullName evidence="2">OsmC family protein</fullName>
    </submittedName>
</protein>
<dbReference type="InterPro" id="IPR003718">
    <property type="entry name" value="OsmC/Ohr_fam"/>
</dbReference>
<dbReference type="InterPro" id="IPR015946">
    <property type="entry name" value="KH_dom-like_a/b"/>
</dbReference>
<dbReference type="Proteomes" id="UP001221150">
    <property type="component" value="Unassembled WGS sequence"/>
</dbReference>
<dbReference type="EMBL" id="JARJBB010000003">
    <property type="protein sequence ID" value="MDF3298725.1"/>
    <property type="molecule type" value="Genomic_DNA"/>
</dbReference>
<accession>A0ABT6A244</accession>
<organism evidence="2 3">
    <name type="scientific">Streptomyces tropicalis</name>
    <dbReference type="NCBI Taxonomy" id="3034234"/>
    <lineage>
        <taxon>Bacteria</taxon>
        <taxon>Bacillati</taxon>
        <taxon>Actinomycetota</taxon>
        <taxon>Actinomycetes</taxon>
        <taxon>Kitasatosporales</taxon>
        <taxon>Streptomycetaceae</taxon>
        <taxon>Streptomyces</taxon>
    </lineage>
</organism>
<dbReference type="PANTHER" id="PTHR42830:SF1">
    <property type="entry name" value="OSMOTICALLY INDUCIBLE FAMILY PROTEIN"/>
    <property type="match status" value="1"/>
</dbReference>
<keyword evidence="3" id="KW-1185">Reference proteome</keyword>
<gene>
    <name evidence="2" type="ORF">P3H78_08770</name>
</gene>
<proteinExistence type="predicted"/>
<dbReference type="Pfam" id="PF02566">
    <property type="entry name" value="OsmC"/>
    <property type="match status" value="1"/>
</dbReference>
<dbReference type="NCBIfam" id="TIGR03562">
    <property type="entry name" value="osmo_induc_OsmC"/>
    <property type="match status" value="1"/>
</dbReference>
<evidence type="ECO:0000313" key="3">
    <source>
        <dbReference type="Proteomes" id="UP001221150"/>
    </source>
</evidence>
<dbReference type="RefSeq" id="WP_276108265.1">
    <property type="nucleotide sequence ID" value="NZ_JARJBB010000003.1"/>
</dbReference>
<evidence type="ECO:0000256" key="1">
    <source>
        <dbReference type="SAM" id="MobiDB-lite"/>
    </source>
</evidence>
<dbReference type="PANTHER" id="PTHR42830">
    <property type="entry name" value="OSMOTICALLY INDUCIBLE FAMILY PROTEIN"/>
    <property type="match status" value="1"/>
</dbReference>
<feature type="region of interest" description="Disordered" evidence="1">
    <location>
        <begin position="27"/>
        <end position="48"/>
    </location>
</feature>
<evidence type="ECO:0000313" key="2">
    <source>
        <dbReference type="EMBL" id="MDF3298725.1"/>
    </source>
</evidence>
<dbReference type="InterPro" id="IPR052707">
    <property type="entry name" value="OsmC_Ohr_Peroxiredoxin"/>
</dbReference>
<comment type="caution">
    <text evidence="2">The sequence shown here is derived from an EMBL/GenBank/DDBJ whole genome shotgun (WGS) entry which is preliminary data.</text>
</comment>
<reference evidence="2 3" key="1">
    <citation type="submission" date="2023-03" db="EMBL/GenBank/DDBJ databases">
        <title>Draft genome sequence of Streptomyces sp. K1PA1 isolated from peat swamp forest in Thailand.</title>
        <authorList>
            <person name="Klaysubun C."/>
            <person name="Duangmal K."/>
        </authorList>
    </citation>
    <scope>NUCLEOTIDE SEQUENCE [LARGE SCALE GENOMIC DNA]</scope>
    <source>
        <strain evidence="2 3">K1PA1</strain>
    </source>
</reference>
<dbReference type="SUPFAM" id="SSF82784">
    <property type="entry name" value="OsmC-like"/>
    <property type="match status" value="1"/>
</dbReference>